<dbReference type="AlphaFoldDB" id="A0A0M1NZX9"/>
<evidence type="ECO:0000313" key="2">
    <source>
        <dbReference type="Proteomes" id="UP000036932"/>
    </source>
</evidence>
<name>A0A0M1NZX9_9BACL</name>
<keyword evidence="2" id="KW-1185">Reference proteome</keyword>
<dbReference type="RefSeq" id="WP_054403727.1">
    <property type="nucleotide sequence ID" value="NZ_LIUT01000002.1"/>
</dbReference>
<dbReference type="PATRIC" id="fig|1705565.3.peg.264"/>
<organism evidence="1 2">
    <name type="scientific">Paenibacillus solani</name>
    <dbReference type="NCBI Taxonomy" id="1705565"/>
    <lineage>
        <taxon>Bacteria</taxon>
        <taxon>Bacillati</taxon>
        <taxon>Bacillota</taxon>
        <taxon>Bacilli</taxon>
        <taxon>Bacillales</taxon>
        <taxon>Paenibacillaceae</taxon>
        <taxon>Paenibacillus</taxon>
    </lineage>
</organism>
<evidence type="ECO:0000313" key="1">
    <source>
        <dbReference type="EMBL" id="KOR87575.1"/>
    </source>
</evidence>
<proteinExistence type="predicted"/>
<protein>
    <submittedName>
        <fullName evidence="1">Uncharacterized protein</fullName>
    </submittedName>
</protein>
<sequence>MRKRYITTSLVVLVIGIGLTVAVINGNIFADDKKSNTQNEVLTDADFERIKENLKGQPGVDIRTEYGTFDYVEHPNEYPDEQIVILPDEDDKVGPETKLIEFNGHFYEKK</sequence>
<reference evidence="2" key="1">
    <citation type="submission" date="2015-08" db="EMBL/GenBank/DDBJ databases">
        <title>Genome sequencing project for genomic taxonomy and phylogenomics of Bacillus-like bacteria.</title>
        <authorList>
            <person name="Liu B."/>
            <person name="Wang J."/>
            <person name="Zhu Y."/>
            <person name="Liu G."/>
            <person name="Chen Q."/>
            <person name="Chen Z."/>
            <person name="Lan J."/>
            <person name="Che J."/>
            <person name="Ge C."/>
            <person name="Shi H."/>
            <person name="Pan Z."/>
            <person name="Liu X."/>
        </authorList>
    </citation>
    <scope>NUCLEOTIDE SEQUENCE [LARGE SCALE GENOMIC DNA]</scope>
    <source>
        <strain evidence="2">FJAT-22460</strain>
    </source>
</reference>
<dbReference type="Proteomes" id="UP000036932">
    <property type="component" value="Unassembled WGS sequence"/>
</dbReference>
<gene>
    <name evidence="1" type="ORF">AM231_16820</name>
</gene>
<dbReference type="EMBL" id="LIUT01000002">
    <property type="protein sequence ID" value="KOR87575.1"/>
    <property type="molecule type" value="Genomic_DNA"/>
</dbReference>
<comment type="caution">
    <text evidence="1">The sequence shown here is derived from an EMBL/GenBank/DDBJ whole genome shotgun (WGS) entry which is preliminary data.</text>
</comment>
<accession>A0A0M1NZX9</accession>